<name>A0A0A9HBL5_ARUDO</name>
<dbReference type="AlphaFoldDB" id="A0A0A9HBL5"/>
<proteinExistence type="predicted"/>
<dbReference type="EMBL" id="GBRH01164702">
    <property type="protein sequence ID" value="JAE33194.1"/>
    <property type="molecule type" value="Transcribed_RNA"/>
</dbReference>
<organism evidence="1">
    <name type="scientific">Arundo donax</name>
    <name type="common">Giant reed</name>
    <name type="synonym">Donax arundinaceus</name>
    <dbReference type="NCBI Taxonomy" id="35708"/>
    <lineage>
        <taxon>Eukaryota</taxon>
        <taxon>Viridiplantae</taxon>
        <taxon>Streptophyta</taxon>
        <taxon>Embryophyta</taxon>
        <taxon>Tracheophyta</taxon>
        <taxon>Spermatophyta</taxon>
        <taxon>Magnoliopsida</taxon>
        <taxon>Liliopsida</taxon>
        <taxon>Poales</taxon>
        <taxon>Poaceae</taxon>
        <taxon>PACMAD clade</taxon>
        <taxon>Arundinoideae</taxon>
        <taxon>Arundineae</taxon>
        <taxon>Arundo</taxon>
    </lineage>
</organism>
<reference evidence="1" key="1">
    <citation type="submission" date="2014-09" db="EMBL/GenBank/DDBJ databases">
        <authorList>
            <person name="Magalhaes I.L.F."/>
            <person name="Oliveira U."/>
            <person name="Santos F.R."/>
            <person name="Vidigal T.H.D.A."/>
            <person name="Brescovit A.D."/>
            <person name="Santos A.J."/>
        </authorList>
    </citation>
    <scope>NUCLEOTIDE SEQUENCE</scope>
    <source>
        <tissue evidence="1">Shoot tissue taken approximately 20 cm above the soil surface</tissue>
    </source>
</reference>
<reference evidence="1" key="2">
    <citation type="journal article" date="2015" name="Data Brief">
        <title>Shoot transcriptome of the giant reed, Arundo donax.</title>
        <authorList>
            <person name="Barrero R.A."/>
            <person name="Guerrero F.D."/>
            <person name="Moolhuijzen P."/>
            <person name="Goolsby J.A."/>
            <person name="Tidwell J."/>
            <person name="Bellgard S.E."/>
            <person name="Bellgard M.I."/>
        </authorList>
    </citation>
    <scope>NUCLEOTIDE SEQUENCE</scope>
    <source>
        <tissue evidence="1">Shoot tissue taken approximately 20 cm above the soil surface</tissue>
    </source>
</reference>
<evidence type="ECO:0000313" key="1">
    <source>
        <dbReference type="EMBL" id="JAE33194.1"/>
    </source>
</evidence>
<protein>
    <submittedName>
        <fullName evidence="1">Uncharacterized protein</fullName>
    </submittedName>
</protein>
<sequence>MALIGPSVLSQHLLLHHRIGTSAPSLLLVFLHTWSLIAKYCQPFTILPSRAKSCLVSQYSTLSI</sequence>
<accession>A0A0A9HBL5</accession>